<dbReference type="Gene3D" id="2.120.10.30">
    <property type="entry name" value="TolB, C-terminal domain"/>
    <property type="match status" value="1"/>
</dbReference>
<evidence type="ECO:0000256" key="1">
    <source>
        <dbReference type="SAM" id="MobiDB-lite"/>
    </source>
</evidence>
<dbReference type="OrthoDB" id="9770043at2"/>
<dbReference type="SUPFAM" id="SSF50952">
    <property type="entry name" value="Soluble quinoprotein glucose dehydrogenase"/>
    <property type="match status" value="1"/>
</dbReference>
<dbReference type="EMBL" id="RAQQ01000052">
    <property type="protein sequence ID" value="RKF22063.1"/>
    <property type="molecule type" value="Genomic_DNA"/>
</dbReference>
<gene>
    <name evidence="4" type="ORF">D7I43_31480</name>
</gene>
<dbReference type="InterPro" id="IPR011041">
    <property type="entry name" value="Quinoprot_gluc/sorb_DH_b-prop"/>
</dbReference>
<keyword evidence="2" id="KW-0472">Membrane</keyword>
<dbReference type="InterPro" id="IPR012938">
    <property type="entry name" value="Glc/Sorbosone_DH"/>
</dbReference>
<dbReference type="AlphaFoldDB" id="A0A420EN36"/>
<evidence type="ECO:0000313" key="5">
    <source>
        <dbReference type="Proteomes" id="UP000285744"/>
    </source>
</evidence>
<dbReference type="RefSeq" id="WP_120332202.1">
    <property type="nucleotide sequence ID" value="NZ_RAQQ01000052.1"/>
</dbReference>
<organism evidence="4 5">
    <name type="scientific">Micromonospora globbae</name>
    <dbReference type="NCBI Taxonomy" id="1894969"/>
    <lineage>
        <taxon>Bacteria</taxon>
        <taxon>Bacillati</taxon>
        <taxon>Actinomycetota</taxon>
        <taxon>Actinomycetes</taxon>
        <taxon>Micromonosporales</taxon>
        <taxon>Micromonosporaceae</taxon>
        <taxon>Micromonospora</taxon>
    </lineage>
</organism>
<dbReference type="PANTHER" id="PTHR19328:SF13">
    <property type="entry name" value="HIPL1 PROTEIN"/>
    <property type="match status" value="1"/>
</dbReference>
<evidence type="ECO:0000256" key="2">
    <source>
        <dbReference type="SAM" id="Phobius"/>
    </source>
</evidence>
<evidence type="ECO:0000259" key="3">
    <source>
        <dbReference type="Pfam" id="PF07995"/>
    </source>
</evidence>
<accession>A0A420EN36</accession>
<keyword evidence="2" id="KW-0812">Transmembrane</keyword>
<dbReference type="Proteomes" id="UP000285744">
    <property type="component" value="Unassembled WGS sequence"/>
</dbReference>
<comment type="caution">
    <text evidence="4">The sequence shown here is derived from an EMBL/GenBank/DDBJ whole genome shotgun (WGS) entry which is preliminary data.</text>
</comment>
<dbReference type="InterPro" id="IPR011042">
    <property type="entry name" value="6-blade_b-propeller_TolB-like"/>
</dbReference>
<feature type="domain" description="Glucose/Sorbosone dehydrogenase" evidence="3">
    <location>
        <begin position="258"/>
        <end position="347"/>
    </location>
</feature>
<reference evidence="4 5" key="1">
    <citation type="journal article" date="2018" name="Int. J. Syst. Evol. Microbiol.">
        <title>Micromonospora globbae sp. nov., an endophytic actinomycete isolated from roots of Globba winitii C. H. Wright.</title>
        <authorList>
            <person name="Kuncharoen N."/>
            <person name="Pittayakhajonwut P."/>
            <person name="Tanasupawat S."/>
        </authorList>
    </citation>
    <scope>NUCLEOTIDE SEQUENCE [LARGE SCALE GENOMIC DNA]</scope>
    <source>
        <strain evidence="4 5">WPS1-2</strain>
    </source>
</reference>
<protein>
    <recommendedName>
        <fullName evidence="3">Glucose/Sorbosone dehydrogenase domain-containing protein</fullName>
    </recommendedName>
</protein>
<feature type="domain" description="Glucose/Sorbosone dehydrogenase" evidence="3">
    <location>
        <begin position="83"/>
        <end position="235"/>
    </location>
</feature>
<feature type="transmembrane region" description="Helical" evidence="2">
    <location>
        <begin position="40"/>
        <end position="60"/>
    </location>
</feature>
<sequence length="517" mass="55479">MNEGHSRTVVPRHGNPVVPSGSAGADPAPRRARRRTRAGIAVLALVASGLPLTVATPASAEEDGPTMLDRRLAVRTAATGLVSPTGLAHIGDDDMFVIEKTTGRVQRVVDGAVAGTALDLAVNSASERGLLGIALHPRFPADPGVYLYWTESTTGADTTAVGETPLLGNRVDRFEWNGSTLTFDRNLIRIRAPQEDAGQPARGNHNGGVIAFGRDRKLYVFIGDLGRRGHLQNLTCGPTAVCPGPIVPDDQFGGPRPDSAHLSGVVLRLDDDGGTPRDNPFFRAGRAMGGEVGATVQKIFSYGHRNGFGMAVDPDTGYVWMQENGDDSFSEINRLEPGMNGGWIQIAGPVRRVGQFKEIETTFGGQNLQQLRWPPANIADSPIQALRRLHMLPGAHYSDPEFSWKWEVAPGGMGFLDSRKLGPQFEGDLFMGAATGALEGGYLFRFNLTGNGRQIAVDDPRLADRVADNLAKHEITESESLLIGRDFGTVTDIETDPDGNLSVLSLTDGAVYTVYRR</sequence>
<evidence type="ECO:0000313" key="4">
    <source>
        <dbReference type="EMBL" id="RKF22063.1"/>
    </source>
</evidence>
<dbReference type="PANTHER" id="PTHR19328">
    <property type="entry name" value="HEDGEHOG-INTERACTING PROTEIN"/>
    <property type="match status" value="1"/>
</dbReference>
<name>A0A420EN36_9ACTN</name>
<proteinExistence type="predicted"/>
<dbReference type="Pfam" id="PF07995">
    <property type="entry name" value="GSDH"/>
    <property type="match status" value="2"/>
</dbReference>
<feature type="region of interest" description="Disordered" evidence="1">
    <location>
        <begin position="1"/>
        <end position="33"/>
    </location>
</feature>
<keyword evidence="2" id="KW-1133">Transmembrane helix</keyword>